<proteinExistence type="predicted"/>
<keyword evidence="3" id="KW-0732">Signal</keyword>
<protein>
    <recommendedName>
        <fullName evidence="6">Mce-associated membrane protein</fullName>
    </recommendedName>
</protein>
<dbReference type="EMBL" id="BAAANT010000003">
    <property type="protein sequence ID" value="GAA2132787.1"/>
    <property type="molecule type" value="Genomic_DNA"/>
</dbReference>
<evidence type="ECO:0000313" key="4">
    <source>
        <dbReference type="EMBL" id="GAA2132787.1"/>
    </source>
</evidence>
<gene>
    <name evidence="4" type="ORF">GCM10009760_08170</name>
</gene>
<evidence type="ECO:0000256" key="1">
    <source>
        <dbReference type="ARBA" id="ARBA00004370"/>
    </source>
</evidence>
<evidence type="ECO:0000256" key="3">
    <source>
        <dbReference type="SAM" id="SignalP"/>
    </source>
</evidence>
<dbReference type="RefSeq" id="WP_425555441.1">
    <property type="nucleotide sequence ID" value="NZ_BAAANT010000003.1"/>
</dbReference>
<keyword evidence="5" id="KW-1185">Reference proteome</keyword>
<evidence type="ECO:0000313" key="5">
    <source>
        <dbReference type="Proteomes" id="UP001422759"/>
    </source>
</evidence>
<sequence length="167" mass="17218">MRARRIMLPAATTAAVVFCVLSAGWYAQARSDDSLAYAKARDTVLATARQELASLNTVDASGVDAGLRQWLDATTGPLREQLNRTGAADGADLRKAGTSTRGTVTDAAVTELDTRAGTARLIASVQVDITPGTGAATTDRKRFDAALARTAGGWKVTALTAVPVGAG</sequence>
<feature type="chain" id="PRO_5045077529" description="Mce-associated membrane protein" evidence="3">
    <location>
        <begin position="30"/>
        <end position="167"/>
    </location>
</feature>
<name>A0ABN2YUT6_9ACTN</name>
<feature type="signal peptide" evidence="3">
    <location>
        <begin position="1"/>
        <end position="29"/>
    </location>
</feature>
<dbReference type="PANTHER" id="PTHR37042">
    <property type="entry name" value="OUTER MEMBRANE PROTEIN RV1973"/>
    <property type="match status" value="1"/>
</dbReference>
<dbReference type="PANTHER" id="PTHR37042:SF4">
    <property type="entry name" value="OUTER MEMBRANE PROTEIN RV1973"/>
    <property type="match status" value="1"/>
</dbReference>
<dbReference type="Proteomes" id="UP001422759">
    <property type="component" value="Unassembled WGS sequence"/>
</dbReference>
<evidence type="ECO:0008006" key="6">
    <source>
        <dbReference type="Google" id="ProtNLM"/>
    </source>
</evidence>
<keyword evidence="2" id="KW-0472">Membrane</keyword>
<evidence type="ECO:0000256" key="2">
    <source>
        <dbReference type="ARBA" id="ARBA00023136"/>
    </source>
</evidence>
<comment type="subcellular location">
    <subcellularLocation>
        <location evidence="1">Membrane</location>
    </subcellularLocation>
</comment>
<accession>A0ABN2YUT6</accession>
<comment type="caution">
    <text evidence="4">The sequence shown here is derived from an EMBL/GenBank/DDBJ whole genome shotgun (WGS) entry which is preliminary data.</text>
</comment>
<reference evidence="4 5" key="1">
    <citation type="journal article" date="2019" name="Int. J. Syst. Evol. Microbiol.">
        <title>The Global Catalogue of Microorganisms (GCM) 10K type strain sequencing project: providing services to taxonomists for standard genome sequencing and annotation.</title>
        <authorList>
            <consortium name="The Broad Institute Genomics Platform"/>
            <consortium name="The Broad Institute Genome Sequencing Center for Infectious Disease"/>
            <person name="Wu L."/>
            <person name="Ma J."/>
        </authorList>
    </citation>
    <scope>NUCLEOTIDE SEQUENCE [LARGE SCALE GENOMIC DNA]</scope>
    <source>
        <strain evidence="4 5">JCM 14560</strain>
    </source>
</reference>
<organism evidence="4 5">
    <name type="scientific">Kitasatospora kazusensis</name>
    <dbReference type="NCBI Taxonomy" id="407974"/>
    <lineage>
        <taxon>Bacteria</taxon>
        <taxon>Bacillati</taxon>
        <taxon>Actinomycetota</taxon>
        <taxon>Actinomycetes</taxon>
        <taxon>Kitasatosporales</taxon>
        <taxon>Streptomycetaceae</taxon>
        <taxon>Kitasatospora</taxon>
    </lineage>
</organism>